<protein>
    <submittedName>
        <fullName evidence="1">Uncharacterized protein</fullName>
    </submittedName>
</protein>
<evidence type="ECO:0000313" key="2">
    <source>
        <dbReference type="Proteomes" id="UP001638806"/>
    </source>
</evidence>
<proteinExistence type="predicted"/>
<comment type="caution">
    <text evidence="1">The sequence shown here is derived from an EMBL/GenBank/DDBJ whole genome shotgun (WGS) entry which is preliminary data.</text>
</comment>
<evidence type="ECO:0000313" key="1">
    <source>
        <dbReference type="EMBL" id="KAL3955404.1"/>
    </source>
</evidence>
<name>A0ACC4DHS4_PURLI</name>
<keyword evidence="2" id="KW-1185">Reference proteome</keyword>
<organism evidence="1 2">
    <name type="scientific">Purpureocillium lilacinum</name>
    <name type="common">Paecilomyces lilacinus</name>
    <dbReference type="NCBI Taxonomy" id="33203"/>
    <lineage>
        <taxon>Eukaryota</taxon>
        <taxon>Fungi</taxon>
        <taxon>Dikarya</taxon>
        <taxon>Ascomycota</taxon>
        <taxon>Pezizomycotina</taxon>
        <taxon>Sordariomycetes</taxon>
        <taxon>Hypocreomycetidae</taxon>
        <taxon>Hypocreales</taxon>
        <taxon>Ophiocordycipitaceae</taxon>
        <taxon>Purpureocillium</taxon>
    </lineage>
</organism>
<accession>A0ACC4DHS4</accession>
<sequence>MPADGELRPRQARGLIDRLAGAASLKRRRQALRTTRTPPGAASQWLQTATATAAQALISASTYLIILRGPRVHCQTATFPTYLSLLEEPLPLRAHEPTWRAGSSPSIPSISTPSHADFNTISRRLPRVNRATSADPGSPLAGASHYRPVWTSWYLAVVPLEPLHPVSWSHRRHRRPGSLTVSVKTSLTSGDTCVPDGHIYPSSFRLRPRRRQPLSSPSLTLAFQTPRACTSTSLATKPQRHRLDAHTTAAPKSKTLEPSPAAWR</sequence>
<reference evidence="1" key="1">
    <citation type="submission" date="2024-12" db="EMBL/GenBank/DDBJ databases">
        <title>Comparative genomics and development of molecular markers within Purpureocillium lilacinum and among Purpureocillium species.</title>
        <authorList>
            <person name="Yeh Z.-Y."/>
            <person name="Ni N.-T."/>
            <person name="Lo P.-H."/>
            <person name="Mushyakhwo K."/>
            <person name="Lin C.-F."/>
            <person name="Nai Y.-S."/>
        </authorList>
    </citation>
    <scope>NUCLEOTIDE SEQUENCE</scope>
    <source>
        <strain evidence="1">NCHU-NPUST-175</strain>
    </source>
</reference>
<dbReference type="EMBL" id="JBGNUJ010000010">
    <property type="protein sequence ID" value="KAL3955404.1"/>
    <property type="molecule type" value="Genomic_DNA"/>
</dbReference>
<dbReference type="Proteomes" id="UP001638806">
    <property type="component" value="Unassembled WGS sequence"/>
</dbReference>
<gene>
    <name evidence="1" type="ORF">ACCO45_010967</name>
</gene>